<comment type="caution">
    <text evidence="6">The sequence shown here is derived from an EMBL/GenBank/DDBJ whole genome shotgun (WGS) entry which is preliminary data.</text>
</comment>
<dbReference type="Gene3D" id="1.10.10.10">
    <property type="entry name" value="Winged helix-like DNA-binding domain superfamily/Winged helix DNA-binding domain"/>
    <property type="match status" value="1"/>
</dbReference>
<dbReference type="InterPro" id="IPR005119">
    <property type="entry name" value="LysR_subst-bd"/>
</dbReference>
<dbReference type="GO" id="GO:0003677">
    <property type="term" value="F:DNA binding"/>
    <property type="evidence" value="ECO:0007669"/>
    <property type="project" value="UniProtKB-KW"/>
</dbReference>
<evidence type="ECO:0000256" key="4">
    <source>
        <dbReference type="ARBA" id="ARBA00023163"/>
    </source>
</evidence>
<protein>
    <submittedName>
        <fullName evidence="6">DNA-binding transcriptional LysR family regulator</fullName>
    </submittedName>
</protein>
<evidence type="ECO:0000256" key="2">
    <source>
        <dbReference type="ARBA" id="ARBA00023015"/>
    </source>
</evidence>
<gene>
    <name evidence="6" type="ORF">EV193_111117</name>
</gene>
<dbReference type="FunFam" id="1.10.10.10:FF:000001">
    <property type="entry name" value="LysR family transcriptional regulator"/>
    <property type="match status" value="1"/>
</dbReference>
<dbReference type="Pfam" id="PF00126">
    <property type="entry name" value="HTH_1"/>
    <property type="match status" value="1"/>
</dbReference>
<dbReference type="PANTHER" id="PTHR30419">
    <property type="entry name" value="HTH-TYPE TRANSCRIPTIONAL REGULATOR YBHD"/>
    <property type="match status" value="1"/>
</dbReference>
<dbReference type="InterPro" id="IPR036388">
    <property type="entry name" value="WH-like_DNA-bd_sf"/>
</dbReference>
<dbReference type="PRINTS" id="PR00039">
    <property type="entry name" value="HTHLYSR"/>
</dbReference>
<dbReference type="GO" id="GO:0003700">
    <property type="term" value="F:DNA-binding transcription factor activity"/>
    <property type="evidence" value="ECO:0007669"/>
    <property type="project" value="InterPro"/>
</dbReference>
<comment type="similarity">
    <text evidence="1">Belongs to the LysR transcriptional regulatory family.</text>
</comment>
<accession>A0A4Q7KFS2</accession>
<keyword evidence="3 6" id="KW-0238">DNA-binding</keyword>
<dbReference type="Proteomes" id="UP000294257">
    <property type="component" value="Unassembled WGS sequence"/>
</dbReference>
<sequence length="309" mass="32910">MRVTLQQLAYFLAVADTRHFTKAAGWMHVAQPSLSTQIRTLEHELGADLFSRARGNVSLTPAGEALLPVARRILADVDVARLEVAELAGLRAGRVRVGATPSLCGSVFADALATFHRRHPGIRLLVKESGSRDLVAALTDGELDLALVIVSPAVNHSALTTAPVLRESLVLASPAAGGGWPGERDSVRLRELRDRPLVMFREGYDLREATLTACRRAGFEPTLAVAGGEMDAVLRFVEAGLGCAVVPSMVLAARPGLRGTRLVAPELRRTIAVAHRTDVAPTKAAAAFRATLLDHLAEAALPDGVELLR</sequence>
<keyword evidence="7" id="KW-1185">Reference proteome</keyword>
<dbReference type="InterPro" id="IPR050950">
    <property type="entry name" value="HTH-type_LysR_regulators"/>
</dbReference>
<evidence type="ECO:0000256" key="3">
    <source>
        <dbReference type="ARBA" id="ARBA00023125"/>
    </source>
</evidence>
<evidence type="ECO:0000313" key="6">
    <source>
        <dbReference type="EMBL" id="RZS32732.1"/>
    </source>
</evidence>
<dbReference type="InterPro" id="IPR000847">
    <property type="entry name" value="LysR_HTH_N"/>
</dbReference>
<dbReference type="AlphaFoldDB" id="A0A4Q7KFS2"/>
<reference evidence="6 7" key="1">
    <citation type="submission" date="2019-02" db="EMBL/GenBank/DDBJ databases">
        <title>Genomic Encyclopedia of Type Strains, Phase IV (KMG-IV): sequencing the most valuable type-strain genomes for metagenomic binning, comparative biology and taxonomic classification.</title>
        <authorList>
            <person name="Goeker M."/>
        </authorList>
    </citation>
    <scope>NUCLEOTIDE SEQUENCE [LARGE SCALE GENOMIC DNA]</scope>
    <source>
        <strain evidence="6 7">DSM 101727</strain>
    </source>
</reference>
<keyword evidence="2" id="KW-0805">Transcription regulation</keyword>
<feature type="domain" description="HTH lysR-type" evidence="5">
    <location>
        <begin position="3"/>
        <end position="60"/>
    </location>
</feature>
<dbReference type="SUPFAM" id="SSF46785">
    <property type="entry name" value="Winged helix' DNA-binding domain"/>
    <property type="match status" value="1"/>
</dbReference>
<dbReference type="PROSITE" id="PS50931">
    <property type="entry name" value="HTH_LYSR"/>
    <property type="match status" value="1"/>
</dbReference>
<proteinExistence type="inferred from homology"/>
<dbReference type="CDD" id="cd05466">
    <property type="entry name" value="PBP2_LTTR_substrate"/>
    <property type="match status" value="1"/>
</dbReference>
<keyword evidence="4" id="KW-0804">Transcription</keyword>
<evidence type="ECO:0000256" key="1">
    <source>
        <dbReference type="ARBA" id="ARBA00009437"/>
    </source>
</evidence>
<organism evidence="6 7">
    <name type="scientific">Herbihabitans rhizosphaerae</name>
    <dbReference type="NCBI Taxonomy" id="1872711"/>
    <lineage>
        <taxon>Bacteria</taxon>
        <taxon>Bacillati</taxon>
        <taxon>Actinomycetota</taxon>
        <taxon>Actinomycetes</taxon>
        <taxon>Pseudonocardiales</taxon>
        <taxon>Pseudonocardiaceae</taxon>
        <taxon>Herbihabitans</taxon>
    </lineage>
</organism>
<evidence type="ECO:0000313" key="7">
    <source>
        <dbReference type="Proteomes" id="UP000294257"/>
    </source>
</evidence>
<dbReference type="EMBL" id="SGWQ01000011">
    <property type="protein sequence ID" value="RZS32732.1"/>
    <property type="molecule type" value="Genomic_DNA"/>
</dbReference>
<name>A0A4Q7KFS2_9PSEU</name>
<evidence type="ECO:0000259" key="5">
    <source>
        <dbReference type="PROSITE" id="PS50931"/>
    </source>
</evidence>
<dbReference type="GO" id="GO:0005829">
    <property type="term" value="C:cytosol"/>
    <property type="evidence" value="ECO:0007669"/>
    <property type="project" value="TreeGrafter"/>
</dbReference>
<dbReference type="Gene3D" id="3.40.190.290">
    <property type="match status" value="1"/>
</dbReference>
<dbReference type="SUPFAM" id="SSF53850">
    <property type="entry name" value="Periplasmic binding protein-like II"/>
    <property type="match status" value="1"/>
</dbReference>
<dbReference type="InterPro" id="IPR036390">
    <property type="entry name" value="WH_DNA-bd_sf"/>
</dbReference>
<dbReference type="Pfam" id="PF03466">
    <property type="entry name" value="LysR_substrate"/>
    <property type="match status" value="1"/>
</dbReference>